<dbReference type="InterPro" id="IPR012337">
    <property type="entry name" value="RNaseH-like_sf"/>
</dbReference>
<dbReference type="OrthoDB" id="3230070at2759"/>
<keyword evidence="3" id="KW-1185">Reference proteome</keyword>
<sequence>MYQGDEEVNKILMAHGELAAIAIGIKIAVTYASHHSHVTNIHIFTNNTTAISALFNIHNQGGQHYTSSFYDDATKFLDNHLEHRIHVKWCPGHKRVDELAKQAQCHYKRKDGNTKRMDAEMAKNGERQLVLDIRSHPPLIETHHKLENSKSPRNLWANGTENLGATEGILALAELLEKSKAFTHPETFHIHPLFRPHLPPPQDSSNLHTPFIGSDNDHG</sequence>
<reference evidence="2 3" key="1">
    <citation type="journal article" date="2018" name="Evol. Lett.">
        <title>Horizontal gene cluster transfer increased hallucinogenic mushroom diversity.</title>
        <authorList>
            <person name="Reynolds H.T."/>
            <person name="Vijayakumar V."/>
            <person name="Gluck-Thaler E."/>
            <person name="Korotkin H.B."/>
            <person name="Matheny P.B."/>
            <person name="Slot J.C."/>
        </authorList>
    </citation>
    <scope>NUCLEOTIDE SEQUENCE [LARGE SCALE GENOMIC DNA]</scope>
    <source>
        <strain evidence="2 3">2629</strain>
    </source>
</reference>
<dbReference type="InterPro" id="IPR036397">
    <property type="entry name" value="RNaseH_sf"/>
</dbReference>
<dbReference type="GO" id="GO:0003676">
    <property type="term" value="F:nucleic acid binding"/>
    <property type="evidence" value="ECO:0007669"/>
    <property type="project" value="InterPro"/>
</dbReference>
<comment type="caution">
    <text evidence="2">The sequence shown here is derived from an EMBL/GenBank/DDBJ whole genome shotgun (WGS) entry which is preliminary data.</text>
</comment>
<accession>A0A409X165</accession>
<dbReference type="InParanoid" id="A0A409X165"/>
<gene>
    <name evidence="2" type="ORF">CVT24_012295</name>
</gene>
<proteinExistence type="predicted"/>
<feature type="region of interest" description="Disordered" evidence="1">
    <location>
        <begin position="193"/>
        <end position="219"/>
    </location>
</feature>
<organism evidence="2 3">
    <name type="scientific">Panaeolus cyanescens</name>
    <dbReference type="NCBI Taxonomy" id="181874"/>
    <lineage>
        <taxon>Eukaryota</taxon>
        <taxon>Fungi</taxon>
        <taxon>Dikarya</taxon>
        <taxon>Basidiomycota</taxon>
        <taxon>Agaricomycotina</taxon>
        <taxon>Agaricomycetes</taxon>
        <taxon>Agaricomycetidae</taxon>
        <taxon>Agaricales</taxon>
        <taxon>Agaricineae</taxon>
        <taxon>Galeropsidaceae</taxon>
        <taxon>Panaeolus</taxon>
    </lineage>
</organism>
<evidence type="ECO:0000313" key="3">
    <source>
        <dbReference type="Proteomes" id="UP000284842"/>
    </source>
</evidence>
<dbReference type="SUPFAM" id="SSF53098">
    <property type="entry name" value="Ribonuclease H-like"/>
    <property type="match status" value="1"/>
</dbReference>
<evidence type="ECO:0000256" key="1">
    <source>
        <dbReference type="SAM" id="MobiDB-lite"/>
    </source>
</evidence>
<evidence type="ECO:0000313" key="2">
    <source>
        <dbReference type="EMBL" id="PPQ84472.1"/>
    </source>
</evidence>
<dbReference type="EMBL" id="NHTK01004871">
    <property type="protein sequence ID" value="PPQ84472.1"/>
    <property type="molecule type" value="Genomic_DNA"/>
</dbReference>
<dbReference type="Proteomes" id="UP000284842">
    <property type="component" value="Unassembled WGS sequence"/>
</dbReference>
<name>A0A409X165_9AGAR</name>
<dbReference type="STRING" id="181874.A0A409X165"/>
<dbReference type="AlphaFoldDB" id="A0A409X165"/>
<protein>
    <submittedName>
        <fullName evidence="2">Uncharacterized protein</fullName>
    </submittedName>
</protein>
<dbReference type="Gene3D" id="3.30.420.10">
    <property type="entry name" value="Ribonuclease H-like superfamily/Ribonuclease H"/>
    <property type="match status" value="1"/>
</dbReference>